<gene>
    <name evidence="3" type="ORF">JOL79_24540</name>
</gene>
<keyword evidence="1" id="KW-0472">Membrane</keyword>
<comment type="caution">
    <text evidence="3">The sequence shown here is derived from an EMBL/GenBank/DDBJ whole genome shotgun (WGS) entry which is preliminary data.</text>
</comment>
<keyword evidence="1" id="KW-0812">Transmembrane</keyword>
<dbReference type="Proteomes" id="UP000674234">
    <property type="component" value="Unassembled WGS sequence"/>
</dbReference>
<dbReference type="GO" id="GO:0016747">
    <property type="term" value="F:acyltransferase activity, transferring groups other than amino-acyl groups"/>
    <property type="evidence" value="ECO:0007669"/>
    <property type="project" value="InterPro"/>
</dbReference>
<feature type="transmembrane region" description="Helical" evidence="1">
    <location>
        <begin position="63"/>
        <end position="85"/>
    </location>
</feature>
<keyword evidence="4" id="KW-1185">Reference proteome</keyword>
<evidence type="ECO:0000313" key="4">
    <source>
        <dbReference type="Proteomes" id="UP000674234"/>
    </source>
</evidence>
<keyword evidence="1" id="KW-1133">Transmembrane helix</keyword>
<protein>
    <submittedName>
        <fullName evidence="3">Acyltransferase</fullName>
    </submittedName>
</protein>
<keyword evidence="3" id="KW-0012">Acyltransferase</keyword>
<feature type="transmembrane region" description="Helical" evidence="1">
    <location>
        <begin position="259"/>
        <end position="276"/>
    </location>
</feature>
<feature type="transmembrane region" description="Helical" evidence="1">
    <location>
        <begin position="288"/>
        <end position="321"/>
    </location>
</feature>
<dbReference type="EMBL" id="JAFCNB010000016">
    <property type="protein sequence ID" value="MBP2706959.1"/>
    <property type="molecule type" value="Genomic_DNA"/>
</dbReference>
<feature type="transmembrane region" description="Helical" evidence="1">
    <location>
        <begin position="188"/>
        <end position="208"/>
    </location>
</feature>
<accession>A0A940WTZ8</accession>
<dbReference type="RefSeq" id="WP_210158237.1">
    <property type="nucleotide sequence ID" value="NZ_JAFCNB010000016.1"/>
</dbReference>
<reference evidence="3" key="1">
    <citation type="submission" date="2021-02" db="EMBL/GenBank/DDBJ databases">
        <title>Draft genome sequence of Microbispora sp. RL4-1S isolated from rice leaves in Thailand.</title>
        <authorList>
            <person name="Muangham S."/>
            <person name="Duangmal K."/>
        </authorList>
    </citation>
    <scope>NUCLEOTIDE SEQUENCE</scope>
    <source>
        <strain evidence="3">RL4-1S</strain>
    </source>
</reference>
<evidence type="ECO:0000313" key="3">
    <source>
        <dbReference type="EMBL" id="MBP2706959.1"/>
    </source>
</evidence>
<feature type="transmembrane region" description="Helical" evidence="1">
    <location>
        <begin position="164"/>
        <end position="182"/>
    </location>
</feature>
<feature type="transmembrane region" description="Helical" evidence="1">
    <location>
        <begin position="341"/>
        <end position="358"/>
    </location>
</feature>
<feature type="transmembrane region" description="Helical" evidence="1">
    <location>
        <begin position="140"/>
        <end position="157"/>
    </location>
</feature>
<feature type="domain" description="Acyltransferase 3" evidence="2">
    <location>
        <begin position="19"/>
        <end position="358"/>
    </location>
</feature>
<dbReference type="Pfam" id="PF01757">
    <property type="entry name" value="Acyl_transf_3"/>
    <property type="match status" value="1"/>
</dbReference>
<organism evidence="3 4">
    <name type="scientific">Microbispora oryzae</name>
    <dbReference type="NCBI Taxonomy" id="2806554"/>
    <lineage>
        <taxon>Bacteria</taxon>
        <taxon>Bacillati</taxon>
        <taxon>Actinomycetota</taxon>
        <taxon>Actinomycetes</taxon>
        <taxon>Streptosporangiales</taxon>
        <taxon>Streptosporangiaceae</taxon>
        <taxon>Microbispora</taxon>
    </lineage>
</organism>
<sequence>MRDLILRIDAATPPGRDRAADALRALAILGVVLGHWLVTALVVDSGTVRVASPLRGMPHLAPVSWLLQTLAVFFLVGGYVGAKSLAAARARGVTYGRWLATRMSRLFRPVAAVLVVWTVAAGAMLAFGTDLGTVRALVKIVLSPLWFLLVFAALTAATPTAARLHPVVPLAVVALVDLVRYGLGGPAWAGWVNLAAGWLVPYCLGTAWARGDLRDRGTGWALLAGGGAATAGLVLLAGYPADMVGVPGAAISNLDPPTLAAVTFGLAQCGAALLLLGPLRRALRRPAAWAVVALVNLAAMTVFLWHQTAMMVVAAIGLLWGGPLPGLHTVPDGSGWVLARLAWLPAFAVAMSVCWAAFRPYERGTARTRDGAGEERRAPALGWMSPVKESKAVDGAWGES</sequence>
<proteinExistence type="predicted"/>
<evidence type="ECO:0000256" key="1">
    <source>
        <dbReference type="SAM" id="Phobius"/>
    </source>
</evidence>
<feature type="transmembrane region" description="Helical" evidence="1">
    <location>
        <begin position="21"/>
        <end position="43"/>
    </location>
</feature>
<dbReference type="InterPro" id="IPR002656">
    <property type="entry name" value="Acyl_transf_3_dom"/>
</dbReference>
<feature type="transmembrane region" description="Helical" evidence="1">
    <location>
        <begin position="220"/>
        <end position="239"/>
    </location>
</feature>
<evidence type="ECO:0000259" key="2">
    <source>
        <dbReference type="Pfam" id="PF01757"/>
    </source>
</evidence>
<feature type="transmembrane region" description="Helical" evidence="1">
    <location>
        <begin position="106"/>
        <end position="128"/>
    </location>
</feature>
<dbReference type="AlphaFoldDB" id="A0A940WTZ8"/>
<name>A0A940WTZ8_9ACTN</name>
<keyword evidence="3" id="KW-0808">Transferase</keyword>